<evidence type="ECO:0000313" key="2">
    <source>
        <dbReference type="Proteomes" id="UP000192840"/>
    </source>
</evidence>
<dbReference type="EMBL" id="FWYC01000012">
    <property type="protein sequence ID" value="SMD18438.1"/>
    <property type="molecule type" value="Genomic_DNA"/>
</dbReference>
<evidence type="ECO:0000313" key="1">
    <source>
        <dbReference type="EMBL" id="SMD18438.1"/>
    </source>
</evidence>
<organism evidence="1 2">
    <name type="scientific">Lentzea albidocapillata</name>
    <dbReference type="NCBI Taxonomy" id="40571"/>
    <lineage>
        <taxon>Bacteria</taxon>
        <taxon>Bacillati</taxon>
        <taxon>Actinomycetota</taxon>
        <taxon>Actinomycetes</taxon>
        <taxon>Pseudonocardiales</taxon>
        <taxon>Pseudonocardiaceae</taxon>
        <taxon>Lentzea</taxon>
    </lineage>
</organism>
<name>A0A1W2F9X3_9PSEU</name>
<gene>
    <name evidence="1" type="ORF">SAMN05660733_05388</name>
</gene>
<dbReference type="AlphaFoldDB" id="A0A1W2F9X3"/>
<dbReference type="RefSeq" id="WP_157513060.1">
    <property type="nucleotide sequence ID" value="NZ_FWYC01000012.1"/>
</dbReference>
<proteinExistence type="predicted"/>
<sequence length="45" mass="4636">MAAVALLALATTACGEPQKVYESGTIGTNDDFGEIQLRNVDLPAA</sequence>
<keyword evidence="2" id="KW-1185">Reference proteome</keyword>
<reference evidence="2" key="1">
    <citation type="submission" date="2017-04" db="EMBL/GenBank/DDBJ databases">
        <authorList>
            <person name="Varghese N."/>
            <person name="Submissions S."/>
        </authorList>
    </citation>
    <scope>NUCLEOTIDE SEQUENCE [LARGE SCALE GENOMIC DNA]</scope>
    <source>
        <strain evidence="2">DSM 44073</strain>
    </source>
</reference>
<accession>A0A1W2F9X3</accession>
<dbReference type="Proteomes" id="UP000192840">
    <property type="component" value="Unassembled WGS sequence"/>
</dbReference>
<protein>
    <submittedName>
        <fullName evidence="1">Uncharacterized protein</fullName>
    </submittedName>
</protein>